<evidence type="ECO:0000256" key="7">
    <source>
        <dbReference type="ARBA" id="ARBA00022962"/>
    </source>
</evidence>
<evidence type="ECO:0000313" key="12">
    <source>
        <dbReference type="Proteomes" id="UP001165986"/>
    </source>
</evidence>
<dbReference type="Proteomes" id="UP001165986">
    <property type="component" value="Unassembled WGS sequence"/>
</dbReference>
<dbReference type="Gene3D" id="3.40.50.620">
    <property type="entry name" value="HUPs"/>
    <property type="match status" value="2"/>
</dbReference>
<name>A0AA40SU52_9NOST</name>
<dbReference type="PIRSF" id="PIRSF001589">
    <property type="entry name" value="Asn_synthetase_glu-h"/>
    <property type="match status" value="1"/>
</dbReference>
<evidence type="ECO:0000256" key="2">
    <source>
        <dbReference type="ARBA" id="ARBA00005752"/>
    </source>
</evidence>
<keyword evidence="6" id="KW-0028">Amino-acid biosynthesis</keyword>
<dbReference type="RefSeq" id="WP_191756301.1">
    <property type="nucleotide sequence ID" value="NZ_VJXY01000003.1"/>
</dbReference>
<dbReference type="GO" id="GO:0005524">
    <property type="term" value="F:ATP binding"/>
    <property type="evidence" value="ECO:0007669"/>
    <property type="project" value="UniProtKB-KW"/>
</dbReference>
<evidence type="ECO:0000256" key="6">
    <source>
        <dbReference type="ARBA" id="ARBA00022888"/>
    </source>
</evidence>
<evidence type="ECO:0000313" key="11">
    <source>
        <dbReference type="EMBL" id="MBD6615043.1"/>
    </source>
</evidence>
<evidence type="ECO:0000256" key="5">
    <source>
        <dbReference type="ARBA" id="ARBA00022840"/>
    </source>
</evidence>
<evidence type="ECO:0000256" key="9">
    <source>
        <dbReference type="PIRSR" id="PIRSR001589-2"/>
    </source>
</evidence>
<comment type="similarity">
    <text evidence="2">Belongs to the asparagine synthetase family.</text>
</comment>
<dbReference type="PANTHER" id="PTHR43284">
    <property type="entry name" value="ASPARAGINE SYNTHETASE (GLUTAMINE-HYDROLYZING)"/>
    <property type="match status" value="1"/>
</dbReference>
<dbReference type="InterPro" id="IPR033738">
    <property type="entry name" value="AsnB_N"/>
</dbReference>
<dbReference type="CDD" id="cd00712">
    <property type="entry name" value="AsnB"/>
    <property type="match status" value="1"/>
</dbReference>
<dbReference type="EC" id="6.3.5.4" evidence="3"/>
<keyword evidence="4 9" id="KW-0547">Nucleotide-binding</keyword>
<feature type="binding site" evidence="9">
    <location>
        <position position="100"/>
    </location>
    <ligand>
        <name>L-glutamine</name>
        <dbReference type="ChEBI" id="CHEBI:58359"/>
    </ligand>
</feature>
<comment type="catalytic activity">
    <reaction evidence="8">
        <text>L-aspartate + L-glutamine + ATP + H2O = L-asparagine + L-glutamate + AMP + diphosphate + H(+)</text>
        <dbReference type="Rhea" id="RHEA:12228"/>
        <dbReference type="ChEBI" id="CHEBI:15377"/>
        <dbReference type="ChEBI" id="CHEBI:15378"/>
        <dbReference type="ChEBI" id="CHEBI:29985"/>
        <dbReference type="ChEBI" id="CHEBI:29991"/>
        <dbReference type="ChEBI" id="CHEBI:30616"/>
        <dbReference type="ChEBI" id="CHEBI:33019"/>
        <dbReference type="ChEBI" id="CHEBI:58048"/>
        <dbReference type="ChEBI" id="CHEBI:58359"/>
        <dbReference type="ChEBI" id="CHEBI:456215"/>
        <dbReference type="EC" id="6.3.5.4"/>
    </reaction>
</comment>
<evidence type="ECO:0000256" key="1">
    <source>
        <dbReference type="ARBA" id="ARBA00005187"/>
    </source>
</evidence>
<keyword evidence="7" id="KW-0315">Glutamine amidotransferase</keyword>
<dbReference type="SUPFAM" id="SSF56235">
    <property type="entry name" value="N-terminal nucleophile aminohydrolases (Ntn hydrolases)"/>
    <property type="match status" value="1"/>
</dbReference>
<dbReference type="Pfam" id="PF00733">
    <property type="entry name" value="Asn_synthase"/>
    <property type="match status" value="1"/>
</dbReference>
<feature type="domain" description="Glutamine amidotransferase type-2" evidence="10">
    <location>
        <begin position="2"/>
        <end position="213"/>
    </location>
</feature>
<sequence length="659" mass="75951">MSGIIGIYNLDGKLVNYQQLKDMVNILAHRGPDGSDAWCAGSVGLGHRMLWTTPESLLEKLPLVNQTEDLVITADLRIDNRDELIYTLQLNNYLPEKITDSQLVLAAYEKWGEQCPENLLGDFAFAIWDRQKQIIFCARDHFGIKPFYYYVSEKAFIFASEIKAIFCVPDVPRQINKVRIGDYLASMFHEADITSYKDIFRLPPAHRMTVSLEGIKLQSYWSIDPNRELRLGSDEEYAEAFREIFSKAVQCRLRSAFPIGSHLSGGLDSSSITCMARKLLAENGGRRLHTFSAVFDELAECDERPYINAVVAQGGLEPHYIKGDQISPLKNIDQMFWHQDEAFYAPNWSMSWALYEAIKAQGVRVVFDGFDGDNVVSDGYGYLSELARAGRWLSLAREIKELAKTFNVNFWRWLWSYVKQYGIKPAFSKYPPLRLFQRSWQAFTRLGSRQDNQSANQPAWSATLNAEFVQRVGLQERYQAWQKIQSNFGQNERERHYRNITQGLVSFAAEMQDKTCAAFSIEQRYPFWDKRLVEFCLSLPAEQKLHMGWNRVVMRRAMANILPVEVQWRRGKANFSPNLVHGLLSFERERLDKLILHNLGVLAEYIDVTDLKQTYQRFISSQSPTRGKDVHTIWIAVSLALWLQHYAQDRSNEFAGKGV</sequence>
<comment type="caution">
    <text evidence="11">The sequence shown here is derived from an EMBL/GenBank/DDBJ whole genome shotgun (WGS) entry which is preliminary data.</text>
</comment>
<dbReference type="PANTHER" id="PTHR43284:SF1">
    <property type="entry name" value="ASPARAGINE SYNTHETASE"/>
    <property type="match status" value="1"/>
</dbReference>
<dbReference type="InterPro" id="IPR029055">
    <property type="entry name" value="Ntn_hydrolases_N"/>
</dbReference>
<evidence type="ECO:0000256" key="3">
    <source>
        <dbReference type="ARBA" id="ARBA00012737"/>
    </source>
</evidence>
<dbReference type="InterPro" id="IPR006426">
    <property type="entry name" value="Asn_synth_AEB"/>
</dbReference>
<keyword evidence="12" id="KW-1185">Reference proteome</keyword>
<dbReference type="InterPro" id="IPR051786">
    <property type="entry name" value="ASN_synthetase/amidase"/>
</dbReference>
<proteinExistence type="inferred from homology"/>
<dbReference type="PROSITE" id="PS51278">
    <property type="entry name" value="GATASE_TYPE_2"/>
    <property type="match status" value="1"/>
</dbReference>
<dbReference type="InterPro" id="IPR001962">
    <property type="entry name" value="Asn_synthase"/>
</dbReference>
<dbReference type="InterPro" id="IPR014729">
    <property type="entry name" value="Rossmann-like_a/b/a_fold"/>
</dbReference>
<accession>A0AA40SU52</accession>
<dbReference type="NCBIfam" id="NF033535">
    <property type="entry name" value="lass_lactam_cya"/>
    <property type="match status" value="1"/>
</dbReference>
<dbReference type="EMBL" id="VJXY01000003">
    <property type="protein sequence ID" value="MBD6615043.1"/>
    <property type="molecule type" value="Genomic_DNA"/>
</dbReference>
<dbReference type="CDD" id="cd01991">
    <property type="entry name" value="Asn_synthase_B_C"/>
    <property type="match status" value="1"/>
</dbReference>
<dbReference type="GO" id="GO:0006529">
    <property type="term" value="P:asparagine biosynthetic process"/>
    <property type="evidence" value="ECO:0007669"/>
    <property type="project" value="UniProtKB-KW"/>
</dbReference>
<keyword evidence="6" id="KW-0061">Asparagine biosynthesis</keyword>
<comment type="pathway">
    <text evidence="1">Amino-acid biosynthesis; L-asparagine biosynthesis; L-asparagine from L-aspartate (L-Gln route): step 1/1.</text>
</comment>
<gene>
    <name evidence="11" type="ORF">FNW02_04040</name>
</gene>
<dbReference type="GO" id="GO:0004066">
    <property type="term" value="F:asparagine synthase (glutamine-hydrolyzing) activity"/>
    <property type="evidence" value="ECO:0007669"/>
    <property type="project" value="UniProtKB-EC"/>
</dbReference>
<evidence type="ECO:0000256" key="4">
    <source>
        <dbReference type="ARBA" id="ARBA00022741"/>
    </source>
</evidence>
<dbReference type="SUPFAM" id="SSF52402">
    <property type="entry name" value="Adenine nucleotide alpha hydrolases-like"/>
    <property type="match status" value="1"/>
</dbReference>
<evidence type="ECO:0000256" key="8">
    <source>
        <dbReference type="ARBA" id="ARBA00048741"/>
    </source>
</evidence>
<dbReference type="NCBIfam" id="TIGR01536">
    <property type="entry name" value="asn_synth_AEB"/>
    <property type="match status" value="1"/>
</dbReference>
<keyword evidence="5 9" id="KW-0067">ATP-binding</keyword>
<evidence type="ECO:0000259" key="10">
    <source>
        <dbReference type="PROSITE" id="PS51278"/>
    </source>
</evidence>
<dbReference type="AlphaFoldDB" id="A0AA40SU52"/>
<dbReference type="Gene3D" id="3.60.20.10">
    <property type="entry name" value="Glutamine Phosphoribosylpyrophosphate, subunit 1, domain 1"/>
    <property type="match status" value="1"/>
</dbReference>
<protein>
    <recommendedName>
        <fullName evidence="3">asparagine synthase (glutamine-hydrolyzing)</fullName>
        <ecNumber evidence="3">6.3.5.4</ecNumber>
    </recommendedName>
</protein>
<dbReference type="Pfam" id="PF13537">
    <property type="entry name" value="GATase_7"/>
    <property type="match status" value="1"/>
</dbReference>
<dbReference type="InterPro" id="IPR017932">
    <property type="entry name" value="GATase_2_dom"/>
</dbReference>
<organism evidence="11 12">
    <name type="scientific">Komarekiella delphini-convector SJRDD-AB1</name>
    <dbReference type="NCBI Taxonomy" id="2593771"/>
    <lineage>
        <taxon>Bacteria</taxon>
        <taxon>Bacillati</taxon>
        <taxon>Cyanobacteriota</taxon>
        <taxon>Cyanophyceae</taxon>
        <taxon>Nostocales</taxon>
        <taxon>Nostocaceae</taxon>
        <taxon>Komarekiella</taxon>
        <taxon>Komarekiella delphini-convector</taxon>
    </lineage>
</organism>
<reference evidence="11" key="1">
    <citation type="submission" date="2019-07" db="EMBL/GenBank/DDBJ databases">
        <title>Toxilogical consequences of a new and cryptic species of cyanobacteria (Komarekiella delphini-convector) recovered from the epidermis of a bottlenose dolphin and 1500 ft. in the air.</title>
        <authorList>
            <person name="Brown A.O."/>
            <person name="Dvorak P."/>
            <person name="Villanueva C.D."/>
            <person name="Foss A.J."/>
            <person name="Garvey A.D."/>
            <person name="Gibson Q.A."/>
            <person name="Johansen J.R."/>
            <person name="Casamatta D.A."/>
        </authorList>
    </citation>
    <scope>NUCLEOTIDE SEQUENCE</scope>
    <source>
        <strain evidence="11">SJRDD-AB1</strain>
    </source>
</reference>